<evidence type="ECO:0000313" key="1">
    <source>
        <dbReference type="EMBL" id="MPL98670.1"/>
    </source>
</evidence>
<dbReference type="AlphaFoldDB" id="A0A644W5E1"/>
<sequence>MAINLISFLGVSNYLPVQYSHGDVLSDFTPYIQVALAQFNFAELSKPGASVSILMTEQAKIKHWDIEGGLAQALRGILPTASIEEVIIPELKNEEQLWEIFDKMFEIIPKNAEVILDITHGYRSMPLLGAVILDYARSLKHIKVQGIHYAAVEAKQGDIVPIVDLSKLDRLFRWNRAVELFIRGGDASGLEDLMGETARDADKEAKLGQSLPAERRLCSNLRQAYELLTTARGEEICYGEPFLVATRTLDELTVAGGFASPMRPLYNLIRSRVSSFRKDSLSNLLYAISMCINYRLTQQGITLLQESIITILLFIHNLDAAGRNQREAVSKYFRYLFRNNDSIINPREEEKFFDIIEALELDPLCESLGVAFNALRDLRNNINHAGFTLAQPRPDRFEKALKEQFIATLTALAEHSEFKEACGLLLEKHKKT</sequence>
<proteinExistence type="predicted"/>
<organism evidence="1">
    <name type="scientific">bioreactor metagenome</name>
    <dbReference type="NCBI Taxonomy" id="1076179"/>
    <lineage>
        <taxon>unclassified sequences</taxon>
        <taxon>metagenomes</taxon>
        <taxon>ecological metagenomes</taxon>
    </lineage>
</organism>
<dbReference type="NCBIfam" id="TIGR02221">
    <property type="entry name" value="cas_TM1812"/>
    <property type="match status" value="1"/>
</dbReference>
<gene>
    <name evidence="1" type="ORF">SDC9_44877</name>
</gene>
<dbReference type="CDD" id="cd09732">
    <property type="entry name" value="Csx1_III-U"/>
    <property type="match status" value="1"/>
</dbReference>
<dbReference type="NCBIfam" id="TIGR02549">
    <property type="entry name" value="CRISPR_DxTHG"/>
    <property type="match status" value="1"/>
</dbReference>
<reference evidence="1" key="1">
    <citation type="submission" date="2019-08" db="EMBL/GenBank/DDBJ databases">
        <authorList>
            <person name="Kucharzyk K."/>
            <person name="Murdoch R.W."/>
            <person name="Higgins S."/>
            <person name="Loffler F."/>
        </authorList>
    </citation>
    <scope>NUCLEOTIDE SEQUENCE</scope>
</reference>
<accession>A0A644W5E1</accession>
<name>A0A644W5E1_9ZZZZ</name>
<dbReference type="EMBL" id="VSSQ01000621">
    <property type="protein sequence ID" value="MPL98670.1"/>
    <property type="molecule type" value="Genomic_DNA"/>
</dbReference>
<dbReference type="InterPro" id="IPR013383">
    <property type="entry name" value="CRISPR-assoc_prot_DxTHG_CS"/>
</dbReference>
<dbReference type="SUPFAM" id="SSF160980">
    <property type="entry name" value="SSO1389-like"/>
    <property type="match status" value="1"/>
</dbReference>
<protein>
    <recommendedName>
        <fullName evidence="2">CRISPR-associated protein</fullName>
    </recommendedName>
</protein>
<evidence type="ECO:0008006" key="2">
    <source>
        <dbReference type="Google" id="ProtNLM"/>
    </source>
</evidence>
<dbReference type="InterPro" id="IPR011742">
    <property type="entry name" value="CRISPR-assoc_prot_TM1812"/>
</dbReference>
<comment type="caution">
    <text evidence="1">The sequence shown here is derived from an EMBL/GenBank/DDBJ whole genome shotgun (WGS) entry which is preliminary data.</text>
</comment>